<gene>
    <name evidence="2" type="ORF">BG258_19825</name>
    <name evidence="3" type="ORF">SAMN02787113_03799</name>
</gene>
<dbReference type="PANTHER" id="PTHR36933:SF1">
    <property type="entry name" value="SLL0788 PROTEIN"/>
    <property type="match status" value="1"/>
</dbReference>
<reference evidence="2 4" key="1">
    <citation type="submission" date="2016-09" db="EMBL/GenBank/DDBJ databases">
        <title>Draft genome sequence of the soil isolate, Lysinibacillus fusiformis M5, a potential hypoxanthine producer.</title>
        <authorList>
            <person name="Gallegos-Monterrosa R."/>
            <person name="Maroti G."/>
            <person name="Balint B."/>
            <person name="Kovacs A.T."/>
        </authorList>
    </citation>
    <scope>NUCLEOTIDE SEQUENCE [LARGE SCALE GENOMIC DNA]</scope>
    <source>
        <strain evidence="2 4">M5</strain>
    </source>
</reference>
<dbReference type="InterPro" id="IPR012347">
    <property type="entry name" value="Ferritin-like"/>
</dbReference>
<dbReference type="EMBL" id="FOEL01000015">
    <property type="protein sequence ID" value="SER43742.1"/>
    <property type="molecule type" value="Genomic_DNA"/>
</dbReference>
<proteinExistence type="predicted"/>
<accession>A0A1E4R1J0</accession>
<reference evidence="3 5" key="2">
    <citation type="submission" date="2016-10" db="EMBL/GenBank/DDBJ databases">
        <authorList>
            <person name="Varghese N."/>
            <person name="Submissions S."/>
        </authorList>
    </citation>
    <scope>NUCLEOTIDE SEQUENCE [LARGE SCALE GENOMIC DNA]</scope>
    <source>
        <strain evidence="3 5">TC-13</strain>
    </source>
</reference>
<dbReference type="EMBL" id="MECQ01000002">
    <property type="protein sequence ID" value="ODV54299.1"/>
    <property type="molecule type" value="Genomic_DNA"/>
</dbReference>
<dbReference type="Gene3D" id="1.20.1260.10">
    <property type="match status" value="1"/>
</dbReference>
<dbReference type="OrthoDB" id="8603558at2"/>
<feature type="domain" description="DUF305" evidence="1">
    <location>
        <begin position="41"/>
        <end position="184"/>
    </location>
</feature>
<dbReference type="AlphaFoldDB" id="A0A1E4R1J0"/>
<accession>A0A1H8MS37</accession>
<evidence type="ECO:0000313" key="4">
    <source>
        <dbReference type="Proteomes" id="UP000094784"/>
    </source>
</evidence>
<evidence type="ECO:0000313" key="3">
    <source>
        <dbReference type="EMBL" id="SER43742.1"/>
    </source>
</evidence>
<evidence type="ECO:0000259" key="1">
    <source>
        <dbReference type="Pfam" id="PF03713"/>
    </source>
</evidence>
<evidence type="ECO:0000313" key="2">
    <source>
        <dbReference type="EMBL" id="ODV54299.1"/>
    </source>
</evidence>
<dbReference type="InterPro" id="IPR005183">
    <property type="entry name" value="DUF305_CopM-like"/>
</dbReference>
<dbReference type="PANTHER" id="PTHR36933">
    <property type="entry name" value="SLL0788 PROTEIN"/>
    <property type="match status" value="1"/>
</dbReference>
<sequence length="194" mass="22510">MARPIELSNVTQIYLEEYQRILKKMMQGMTYVTITCSISENFIKQIIPYQIAAIQMSENVLRFTTNIPVQNLALEIIRTHTEMLESLEALQNRCCVVQNSEYELYEYMCAYKEITEAMFNAMCAPPVSNSININYLREMIVHHQGGIRLAQNVLRFCICQELIPILKCMIQTLCEQLEAMEKLLDSLQNCDCEC</sequence>
<organism evidence="2 4">
    <name type="scientific">Lysinibacillus fusiformis</name>
    <dbReference type="NCBI Taxonomy" id="28031"/>
    <lineage>
        <taxon>Bacteria</taxon>
        <taxon>Bacillati</taxon>
        <taxon>Bacillota</taxon>
        <taxon>Bacilli</taxon>
        <taxon>Bacillales</taxon>
        <taxon>Bacillaceae</taxon>
        <taxon>Lysinibacillus</taxon>
    </lineage>
</organism>
<dbReference type="RefSeq" id="WP_008173590.1">
    <property type="nucleotide sequence ID" value="NZ_BJOM01000014.1"/>
</dbReference>
<comment type="caution">
    <text evidence="2">The sequence shown here is derived from an EMBL/GenBank/DDBJ whole genome shotgun (WGS) entry which is preliminary data.</text>
</comment>
<name>A0A1E4R1J0_9BACI</name>
<evidence type="ECO:0000313" key="5">
    <source>
        <dbReference type="Proteomes" id="UP000199410"/>
    </source>
</evidence>
<protein>
    <submittedName>
        <fullName evidence="2">DUF305 domain-containing protein</fullName>
    </submittedName>
</protein>
<dbReference type="Proteomes" id="UP000199410">
    <property type="component" value="Unassembled WGS sequence"/>
</dbReference>
<dbReference type="Pfam" id="PF03713">
    <property type="entry name" value="DUF305"/>
    <property type="match status" value="1"/>
</dbReference>
<dbReference type="Proteomes" id="UP000094784">
    <property type="component" value="Unassembled WGS sequence"/>
</dbReference>